<feature type="compositionally biased region" description="Acidic residues" evidence="9">
    <location>
        <begin position="782"/>
        <end position="799"/>
    </location>
</feature>
<feature type="region of interest" description="Disordered" evidence="9">
    <location>
        <begin position="768"/>
        <end position="811"/>
    </location>
</feature>
<gene>
    <name evidence="12" type="ORF">SNE40_018590</name>
</gene>
<sequence length="952" mass="106435">MGSRRDGNKSGKPASPKQASGSKFSSSLSSGFSFKALEEVEEDSNEDLTLFTGKFDKVVAEAHKQKSASSETSSVVSTPTSEGSLSRLQSSKSLDEDRSSPSKKNKTSVFEYKGSITGLIKDKITDTKDKITETISKRLEEFSNDSSPTSESGKSLAEVTNHPLIPDKVDKLDEDDTEEDDIVKVHSAPASLSDLALSNEDDGIEVIESYFGDEPMEDFTGDSGISFRGTAVRNKSKNLKKLVKKSSATVSMSDLVTTPNMDVNTESDLMKPKHCKEKSEVSNSDGNTKNGSHKRLNRQKSSDFGVPWQKIATFAVLLFAFLIIPLPSYISGFIIGIILASAGWAIYIWIIEPPIPKPVIEIPPLDKLPKIEIPQMKEPSKEKGVYKGWMNELMEYNPDDYHINQTHSIYVKLEGSHLRLQRPKVNMPKRAMWDESFPAPQFIHQRHLEIKDSRIFLMPQGLVAKRLWSKKYPICIALAQDRKSGKSKTTDSLKRVTPDDDGFEMITDEKCSNNILYLFARTGQEKEEWYRRFKAAASGQPLGNHILDIYKALSFTKLNRKSSDSSLKHKRQSSSDSISSISSLPEQPPSPIQATDTTTANAFDLQAFAQYMGRLMPSRIDIKKDANSKESTPSSSSPRRPQHFQYDPTDIRQLSGSLICDPQLIWLNSLIGRIFWDFLRDVWWAEKVREKLQKKLSKIHVPYFIEELKVTDIDLGDEIPVIRRAGMPYIDEQGFWVDLDVVYNGGFKMTIETKVNLMKLRKPSTTSSKEADLSLHTSPVTDPDEEDSAESSTDDDEDSQVPAGSDGSSGGASRKFLKYIDKIAQSRYFQQAYDNKYFKKAMEGVSNTPLELTVEVNALVGCLALNILPPPTDRLWYGFRTNPTLSLSAKPKVGEREVTITHITDWIEKKLSTEFQRVFVMPNMDDLIIPILLADVPDEAVPTVSSTTGSSV</sequence>
<dbReference type="GO" id="GO:0006869">
    <property type="term" value="P:lipid transport"/>
    <property type="evidence" value="ECO:0007669"/>
    <property type="project" value="UniProtKB-KW"/>
</dbReference>
<dbReference type="EMBL" id="JAZGQO010000014">
    <property type="protein sequence ID" value="KAK6170117.1"/>
    <property type="molecule type" value="Genomic_DNA"/>
</dbReference>
<feature type="region of interest" description="Disordered" evidence="9">
    <location>
        <begin position="1"/>
        <end position="28"/>
    </location>
</feature>
<proteinExistence type="predicted"/>
<keyword evidence="2" id="KW-0813">Transport</keyword>
<feature type="region of interest" description="Disordered" evidence="9">
    <location>
        <begin position="61"/>
        <end position="108"/>
    </location>
</feature>
<evidence type="ECO:0000256" key="2">
    <source>
        <dbReference type="ARBA" id="ARBA00022448"/>
    </source>
</evidence>
<evidence type="ECO:0000256" key="5">
    <source>
        <dbReference type="ARBA" id="ARBA00022989"/>
    </source>
</evidence>
<keyword evidence="3 10" id="KW-0812">Transmembrane</keyword>
<keyword evidence="6" id="KW-0445">Lipid transport</keyword>
<evidence type="ECO:0000256" key="3">
    <source>
        <dbReference type="ARBA" id="ARBA00022692"/>
    </source>
</evidence>
<feature type="transmembrane region" description="Helical" evidence="10">
    <location>
        <begin position="304"/>
        <end position="324"/>
    </location>
</feature>
<feature type="compositionally biased region" description="Low complexity" evidence="9">
    <location>
        <begin position="67"/>
        <end position="84"/>
    </location>
</feature>
<dbReference type="GO" id="GO:0005789">
    <property type="term" value="C:endoplasmic reticulum membrane"/>
    <property type="evidence" value="ECO:0007669"/>
    <property type="project" value="UniProtKB-SubCell"/>
</dbReference>
<dbReference type="PANTHER" id="PTHR13466:SF0">
    <property type="entry name" value="SMP-LTD DOMAIN-CONTAINING PROTEIN"/>
    <property type="match status" value="1"/>
</dbReference>
<dbReference type="InterPro" id="IPR019411">
    <property type="entry name" value="MMM1_dom"/>
</dbReference>
<feature type="compositionally biased region" description="Low complexity" evidence="9">
    <location>
        <begin position="574"/>
        <end position="585"/>
    </location>
</feature>
<dbReference type="GO" id="GO:0008289">
    <property type="term" value="F:lipid binding"/>
    <property type="evidence" value="ECO:0007669"/>
    <property type="project" value="UniProtKB-KW"/>
</dbReference>
<evidence type="ECO:0000256" key="4">
    <source>
        <dbReference type="ARBA" id="ARBA00022824"/>
    </source>
</evidence>
<feature type="region of interest" description="Disordered" evidence="9">
    <location>
        <begin position="138"/>
        <end position="178"/>
    </location>
</feature>
<evidence type="ECO:0000256" key="9">
    <source>
        <dbReference type="SAM" id="MobiDB-lite"/>
    </source>
</evidence>
<dbReference type="Proteomes" id="UP001347796">
    <property type="component" value="Unassembled WGS sequence"/>
</dbReference>
<feature type="transmembrane region" description="Helical" evidence="10">
    <location>
        <begin position="330"/>
        <end position="350"/>
    </location>
</feature>
<feature type="region of interest" description="Disordered" evidence="9">
    <location>
        <begin position="623"/>
        <end position="646"/>
    </location>
</feature>
<keyword evidence="8 10" id="KW-0472">Membrane</keyword>
<evidence type="ECO:0000256" key="10">
    <source>
        <dbReference type="SAM" id="Phobius"/>
    </source>
</evidence>
<evidence type="ECO:0000313" key="12">
    <source>
        <dbReference type="EMBL" id="KAK6170117.1"/>
    </source>
</evidence>
<evidence type="ECO:0000259" key="11">
    <source>
        <dbReference type="PROSITE" id="PS51847"/>
    </source>
</evidence>
<feature type="domain" description="SMP-LTD" evidence="11">
    <location>
        <begin position="660"/>
        <end position="930"/>
    </location>
</feature>
<comment type="subcellular location">
    <subcellularLocation>
        <location evidence="1">Endoplasmic reticulum membrane</location>
    </subcellularLocation>
</comment>
<dbReference type="Pfam" id="PF10296">
    <property type="entry name" value="MMM1"/>
    <property type="match status" value="1"/>
</dbReference>
<name>A0AAN8J586_PATCE</name>
<protein>
    <recommendedName>
        <fullName evidence="11">SMP-LTD domain-containing protein</fullName>
    </recommendedName>
</protein>
<keyword evidence="13" id="KW-1185">Reference proteome</keyword>
<feature type="compositionally biased region" description="Polar residues" evidence="9">
    <location>
        <begin position="144"/>
        <end position="153"/>
    </location>
</feature>
<organism evidence="12 13">
    <name type="scientific">Patella caerulea</name>
    <name type="common">Rayed Mediterranean limpet</name>
    <dbReference type="NCBI Taxonomy" id="87958"/>
    <lineage>
        <taxon>Eukaryota</taxon>
        <taxon>Metazoa</taxon>
        <taxon>Spiralia</taxon>
        <taxon>Lophotrochozoa</taxon>
        <taxon>Mollusca</taxon>
        <taxon>Gastropoda</taxon>
        <taxon>Patellogastropoda</taxon>
        <taxon>Patelloidea</taxon>
        <taxon>Patellidae</taxon>
        <taxon>Patella</taxon>
    </lineage>
</organism>
<keyword evidence="5 10" id="KW-1133">Transmembrane helix</keyword>
<reference evidence="12 13" key="1">
    <citation type="submission" date="2024-01" db="EMBL/GenBank/DDBJ databases">
        <title>The genome of the rayed Mediterranean limpet Patella caerulea (Linnaeus, 1758).</title>
        <authorList>
            <person name="Anh-Thu Weber A."/>
            <person name="Halstead-Nussloch G."/>
        </authorList>
    </citation>
    <scope>NUCLEOTIDE SEQUENCE [LARGE SCALE GENOMIC DNA]</scope>
    <source>
        <strain evidence="12">AATW-2023a</strain>
        <tissue evidence="12">Whole specimen</tissue>
    </source>
</reference>
<evidence type="ECO:0000313" key="13">
    <source>
        <dbReference type="Proteomes" id="UP001347796"/>
    </source>
</evidence>
<keyword evidence="4" id="KW-0256">Endoplasmic reticulum</keyword>
<feature type="compositionally biased region" description="Polar residues" evidence="9">
    <location>
        <begin position="281"/>
        <end position="290"/>
    </location>
</feature>
<feature type="compositionally biased region" description="Low complexity" evidence="9">
    <location>
        <begin position="19"/>
        <end position="28"/>
    </location>
</feature>
<dbReference type="InterPro" id="IPR031468">
    <property type="entry name" value="SMP_LBD"/>
</dbReference>
<comment type="caution">
    <text evidence="12">The sequence shown here is derived from an EMBL/GenBank/DDBJ whole genome shotgun (WGS) entry which is preliminary data.</text>
</comment>
<evidence type="ECO:0000256" key="6">
    <source>
        <dbReference type="ARBA" id="ARBA00023055"/>
    </source>
</evidence>
<feature type="region of interest" description="Disordered" evidence="9">
    <location>
        <begin position="563"/>
        <end position="596"/>
    </location>
</feature>
<accession>A0AAN8J586</accession>
<dbReference type="PANTHER" id="PTHR13466">
    <property type="entry name" value="TEX2 PROTEIN-RELATED"/>
    <property type="match status" value="1"/>
</dbReference>
<dbReference type="AlphaFoldDB" id="A0AAN8J586"/>
<keyword evidence="7" id="KW-0446">Lipid-binding</keyword>
<evidence type="ECO:0000256" key="1">
    <source>
        <dbReference type="ARBA" id="ARBA00004586"/>
    </source>
</evidence>
<evidence type="ECO:0000256" key="7">
    <source>
        <dbReference type="ARBA" id="ARBA00023121"/>
    </source>
</evidence>
<feature type="region of interest" description="Disordered" evidence="9">
    <location>
        <begin position="259"/>
        <end position="299"/>
    </location>
</feature>
<dbReference type="CDD" id="cd21675">
    <property type="entry name" value="SMP_TEX2"/>
    <property type="match status" value="1"/>
</dbReference>
<evidence type="ECO:0000256" key="8">
    <source>
        <dbReference type="ARBA" id="ARBA00023136"/>
    </source>
</evidence>
<dbReference type="PROSITE" id="PS51847">
    <property type="entry name" value="SMP"/>
    <property type="match status" value="1"/>
</dbReference>